<sequence length="140" mass="16028">MYYMVNLRSRVKQIFMTRRMCIDGFFADSIVAGRILLLFTALLLLVMPWTESYWHFDGFLRGGQDLELGLLALITIFSLILVLSRHRKVRMAFLFAIAQMLSFALQTREAAALKRGGTAVLQVRPDRWTAPATYNAPIQI</sequence>
<keyword evidence="1" id="KW-0472">Membrane</keyword>
<dbReference type="Proteomes" id="UP000264702">
    <property type="component" value="Unassembled WGS sequence"/>
</dbReference>
<protein>
    <submittedName>
        <fullName evidence="2">Uncharacterized protein</fullName>
    </submittedName>
</protein>
<keyword evidence="1" id="KW-0812">Transmembrane</keyword>
<comment type="caution">
    <text evidence="2">The sequence shown here is derived from an EMBL/GenBank/DDBJ whole genome shotgun (WGS) entry which is preliminary data.</text>
</comment>
<feature type="transmembrane region" description="Helical" evidence="1">
    <location>
        <begin position="21"/>
        <end position="46"/>
    </location>
</feature>
<proteinExistence type="predicted"/>
<keyword evidence="1" id="KW-1133">Transmembrane helix</keyword>
<gene>
    <name evidence="2" type="ORF">D0Y96_04695</name>
</gene>
<reference evidence="2 3" key="1">
    <citation type="submission" date="2018-08" db="EMBL/GenBank/DDBJ databases">
        <title>Acidipila sp. 4G-K13, an acidobacterium isolated from forest soil.</title>
        <authorList>
            <person name="Gao Z.-H."/>
            <person name="Qiu L.-H."/>
        </authorList>
    </citation>
    <scope>NUCLEOTIDE SEQUENCE [LARGE SCALE GENOMIC DNA]</scope>
    <source>
        <strain evidence="2 3">4G-K13</strain>
    </source>
</reference>
<evidence type="ECO:0000313" key="2">
    <source>
        <dbReference type="EMBL" id="RFU17458.1"/>
    </source>
</evidence>
<accession>A0A372IRD8</accession>
<keyword evidence="3" id="KW-1185">Reference proteome</keyword>
<evidence type="ECO:0000313" key="3">
    <source>
        <dbReference type="Proteomes" id="UP000264702"/>
    </source>
</evidence>
<name>A0A372IRD8_9BACT</name>
<dbReference type="EMBL" id="QVQT01000002">
    <property type="protein sequence ID" value="RFU17458.1"/>
    <property type="molecule type" value="Genomic_DNA"/>
</dbReference>
<organism evidence="2 3">
    <name type="scientific">Paracidobacterium acidisoli</name>
    <dbReference type="NCBI Taxonomy" id="2303751"/>
    <lineage>
        <taxon>Bacteria</taxon>
        <taxon>Pseudomonadati</taxon>
        <taxon>Acidobacteriota</taxon>
        <taxon>Terriglobia</taxon>
        <taxon>Terriglobales</taxon>
        <taxon>Acidobacteriaceae</taxon>
        <taxon>Paracidobacterium</taxon>
    </lineage>
</organism>
<evidence type="ECO:0000256" key="1">
    <source>
        <dbReference type="SAM" id="Phobius"/>
    </source>
</evidence>
<dbReference type="AlphaFoldDB" id="A0A372IRD8"/>
<feature type="transmembrane region" description="Helical" evidence="1">
    <location>
        <begin position="66"/>
        <end position="84"/>
    </location>
</feature>